<sequence length="217" mass="23820">MPKALLLIGLASVPLFCWAQETPQTKSAYVGAKLSMQTGQPFNAYSSSRFGPALTLGAQIKPRLALELSTAYMWRHDVYHGSYNTNVGLVMEDNDAYVHTFTLPVLVRATLTKSAGPWHVDALVGPTLLVYFTNRNYLQTTQGKTTRSETGSYAEHQVSLTFGPSVRYTLTPQVELVVDALANLNVSGFPYTLAAPISSQLSSHVLAGLHYRLKRKI</sequence>
<dbReference type="RefSeq" id="WP_109656763.1">
    <property type="nucleotide sequence ID" value="NZ_CP029145.1"/>
</dbReference>
<feature type="chain" id="PRO_5016335875" evidence="1">
    <location>
        <begin position="20"/>
        <end position="217"/>
    </location>
</feature>
<evidence type="ECO:0000313" key="2">
    <source>
        <dbReference type="EMBL" id="AWM33709.1"/>
    </source>
</evidence>
<feature type="signal peptide" evidence="1">
    <location>
        <begin position="1"/>
        <end position="19"/>
    </location>
</feature>
<protein>
    <submittedName>
        <fullName evidence="2">Uncharacterized protein</fullName>
    </submittedName>
</protein>
<dbReference type="SUPFAM" id="SSF56925">
    <property type="entry name" value="OMPA-like"/>
    <property type="match status" value="1"/>
</dbReference>
<dbReference type="KEGG" id="hnv:DDQ68_13495"/>
<gene>
    <name evidence="2" type="ORF">DDQ68_13495</name>
</gene>
<evidence type="ECO:0000313" key="3">
    <source>
        <dbReference type="Proteomes" id="UP000245999"/>
    </source>
</evidence>
<organism evidence="2 3">
    <name type="scientific">Hymenobacter nivis</name>
    <dbReference type="NCBI Taxonomy" id="1850093"/>
    <lineage>
        <taxon>Bacteria</taxon>
        <taxon>Pseudomonadati</taxon>
        <taxon>Bacteroidota</taxon>
        <taxon>Cytophagia</taxon>
        <taxon>Cytophagales</taxon>
        <taxon>Hymenobacteraceae</taxon>
        <taxon>Hymenobacter</taxon>
    </lineage>
</organism>
<dbReference type="Proteomes" id="UP000245999">
    <property type="component" value="Chromosome"/>
</dbReference>
<dbReference type="EMBL" id="CP029145">
    <property type="protein sequence ID" value="AWM33709.1"/>
    <property type="molecule type" value="Genomic_DNA"/>
</dbReference>
<name>A0A2Z3GI37_9BACT</name>
<reference evidence="3" key="1">
    <citation type="submission" date="2018-04" db="EMBL/GenBank/DDBJ databases">
        <title>Complete genome of Antarctic heterotrophic bacterium Hymenobacter nivis.</title>
        <authorList>
            <person name="Terashima M."/>
        </authorList>
    </citation>
    <scope>NUCLEOTIDE SEQUENCE [LARGE SCALE GENOMIC DNA]</scope>
    <source>
        <strain evidence="3">NBRC 111535</strain>
    </source>
</reference>
<dbReference type="AlphaFoldDB" id="A0A2Z3GI37"/>
<dbReference type="InterPro" id="IPR011250">
    <property type="entry name" value="OMP/PagP_B-barrel"/>
</dbReference>
<evidence type="ECO:0000256" key="1">
    <source>
        <dbReference type="SAM" id="SignalP"/>
    </source>
</evidence>
<dbReference type="OrthoDB" id="880426at2"/>
<proteinExistence type="predicted"/>
<dbReference type="Gene3D" id="2.40.160.20">
    <property type="match status" value="1"/>
</dbReference>
<accession>A0A2Z3GI37</accession>
<keyword evidence="3" id="KW-1185">Reference proteome</keyword>
<keyword evidence="1" id="KW-0732">Signal</keyword>